<dbReference type="InterPro" id="IPR023828">
    <property type="entry name" value="Peptidase_S8_Ser-AS"/>
</dbReference>
<feature type="domain" description="Peptidase S8/S53" evidence="7">
    <location>
        <begin position="229"/>
        <end position="473"/>
    </location>
</feature>
<evidence type="ECO:0000313" key="8">
    <source>
        <dbReference type="EMBL" id="WFE88209.1"/>
    </source>
</evidence>
<feature type="region of interest" description="Disordered" evidence="6">
    <location>
        <begin position="35"/>
        <end position="119"/>
    </location>
</feature>
<feature type="region of interest" description="Disordered" evidence="6">
    <location>
        <begin position="156"/>
        <end position="175"/>
    </location>
</feature>
<sequence>MKKLFFAFVAMPFFLPLTDAFRQESASYLFLTSAYADDDDSDSDSDGGDSDSDDSDDDDDDDDNDDRNDSQNQRSGQSSQGSRNSGSASGLSPLRRLFGGQNRQRQEQTSPRRVAPAAPLPQFASSEIIVFNISPQDLQNLLDDGFSILEERSVPGGTVRSHRLSPPSNTSLEDARDAVRSLPSGGNADFNHFYRLDRGDNTCVGQHCAAFTLIDWPDQVADLSNKCESGIRLGMVDTGLNENHTTFEGAKIKVFRLADQERPASKASHGTAVAAILIGQPETRTPGLLPDSELIAVDAFYRSGRDERADAFTLVDALYRLAEEQVSVINLSLSGPENSVLALAVNDIKENRGIALISAAGNNGPSAKPAYPAAFSEVLAVTAVDKNKRIYRRANRGDYVDLAAPGVNVWSAASVKGAKWKTGTSFAVPFVSAAAAVARQNNPELSVDDVFELLKSNAEDLGEPGPDPVFGSGLLSVSALCGS</sequence>
<keyword evidence="3 5" id="KW-0378">Hydrolase</keyword>
<dbReference type="PANTHER" id="PTHR43806">
    <property type="entry name" value="PEPTIDASE S8"/>
    <property type="match status" value="1"/>
</dbReference>
<gene>
    <name evidence="8" type="ORF">K1718_18830</name>
</gene>
<dbReference type="RefSeq" id="WP_265681214.1">
    <property type="nucleotide sequence ID" value="NZ_CP120863.1"/>
</dbReference>
<reference evidence="8 9" key="1">
    <citation type="submission" date="2023-03" db="EMBL/GenBank/DDBJ databases">
        <title>Roseibium porphyridii sp. nov. and Roseibium rhodosorbium sp. nov. isolated from marine algae, Porphyridium cruentum and Rhodosorus marinus, respectively.</title>
        <authorList>
            <person name="Lee M.W."/>
            <person name="Choi B.J."/>
            <person name="Lee J.K."/>
            <person name="Choi D.G."/>
            <person name="Baek J.H."/>
            <person name="Bayburt H."/>
            <person name="Kim J.M."/>
            <person name="Han D.M."/>
            <person name="Kim K.H."/>
            <person name="Jeon C.O."/>
        </authorList>
    </citation>
    <scope>NUCLEOTIDE SEQUENCE [LARGE SCALE GENOMIC DNA]</scope>
    <source>
        <strain evidence="8 9">KMA01</strain>
    </source>
</reference>
<dbReference type="PROSITE" id="PS51892">
    <property type="entry name" value="SUBTILASE"/>
    <property type="match status" value="1"/>
</dbReference>
<dbReference type="Pfam" id="PF00082">
    <property type="entry name" value="Peptidase_S8"/>
    <property type="match status" value="1"/>
</dbReference>
<comment type="similarity">
    <text evidence="1 5">Belongs to the peptidase S8 family.</text>
</comment>
<dbReference type="EMBL" id="CP120863">
    <property type="protein sequence ID" value="WFE88209.1"/>
    <property type="molecule type" value="Genomic_DNA"/>
</dbReference>
<dbReference type="PANTHER" id="PTHR43806:SF11">
    <property type="entry name" value="CEREVISIN-RELATED"/>
    <property type="match status" value="1"/>
</dbReference>
<feature type="active site" description="Charge relay system" evidence="5">
    <location>
        <position position="237"/>
    </location>
</feature>
<feature type="active site" description="Charge relay system" evidence="5">
    <location>
        <position position="425"/>
    </location>
</feature>
<evidence type="ECO:0000256" key="2">
    <source>
        <dbReference type="ARBA" id="ARBA00022670"/>
    </source>
</evidence>
<dbReference type="InterPro" id="IPR015500">
    <property type="entry name" value="Peptidase_S8_subtilisin-rel"/>
</dbReference>
<dbReference type="Gene3D" id="3.40.50.200">
    <property type="entry name" value="Peptidase S8/S53 domain"/>
    <property type="match status" value="1"/>
</dbReference>
<dbReference type="Proteomes" id="UP001209803">
    <property type="component" value="Chromosome"/>
</dbReference>
<keyword evidence="4 5" id="KW-0720">Serine protease</keyword>
<proteinExistence type="inferred from homology"/>
<evidence type="ECO:0000259" key="7">
    <source>
        <dbReference type="Pfam" id="PF00082"/>
    </source>
</evidence>
<keyword evidence="9" id="KW-1185">Reference proteome</keyword>
<feature type="compositionally biased region" description="Low complexity" evidence="6">
    <location>
        <begin position="70"/>
        <end position="90"/>
    </location>
</feature>
<evidence type="ECO:0000256" key="6">
    <source>
        <dbReference type="SAM" id="MobiDB-lite"/>
    </source>
</evidence>
<dbReference type="SUPFAM" id="SSF52743">
    <property type="entry name" value="Subtilisin-like"/>
    <property type="match status" value="1"/>
</dbReference>
<organism evidence="8 9">
    <name type="scientific">Roseibium porphyridii</name>
    <dbReference type="NCBI Taxonomy" id="2866279"/>
    <lineage>
        <taxon>Bacteria</taxon>
        <taxon>Pseudomonadati</taxon>
        <taxon>Pseudomonadota</taxon>
        <taxon>Alphaproteobacteria</taxon>
        <taxon>Hyphomicrobiales</taxon>
        <taxon>Stappiaceae</taxon>
        <taxon>Roseibium</taxon>
    </lineage>
</organism>
<dbReference type="PROSITE" id="PS00138">
    <property type="entry name" value="SUBTILASE_SER"/>
    <property type="match status" value="1"/>
</dbReference>
<feature type="active site" description="Charge relay system" evidence="5">
    <location>
        <position position="269"/>
    </location>
</feature>
<dbReference type="PRINTS" id="PR00723">
    <property type="entry name" value="SUBTILISIN"/>
</dbReference>
<evidence type="ECO:0000313" key="9">
    <source>
        <dbReference type="Proteomes" id="UP001209803"/>
    </source>
</evidence>
<feature type="compositionally biased region" description="Acidic residues" evidence="6">
    <location>
        <begin position="36"/>
        <end position="66"/>
    </location>
</feature>
<evidence type="ECO:0000256" key="4">
    <source>
        <dbReference type="ARBA" id="ARBA00022825"/>
    </source>
</evidence>
<keyword evidence="2 5" id="KW-0645">Protease</keyword>
<evidence type="ECO:0000256" key="3">
    <source>
        <dbReference type="ARBA" id="ARBA00022801"/>
    </source>
</evidence>
<accession>A0ABY8F1P0</accession>
<dbReference type="InterPro" id="IPR036852">
    <property type="entry name" value="Peptidase_S8/S53_dom_sf"/>
</dbReference>
<evidence type="ECO:0000256" key="5">
    <source>
        <dbReference type="PROSITE-ProRule" id="PRU01240"/>
    </source>
</evidence>
<dbReference type="CDD" id="cd05561">
    <property type="entry name" value="Peptidases_S8_4"/>
    <property type="match status" value="1"/>
</dbReference>
<evidence type="ECO:0000256" key="1">
    <source>
        <dbReference type="ARBA" id="ARBA00011073"/>
    </source>
</evidence>
<dbReference type="InterPro" id="IPR050131">
    <property type="entry name" value="Peptidase_S8_subtilisin-like"/>
</dbReference>
<dbReference type="InterPro" id="IPR000209">
    <property type="entry name" value="Peptidase_S8/S53_dom"/>
</dbReference>
<name>A0ABY8F1P0_9HYPH</name>
<feature type="compositionally biased region" description="Polar residues" evidence="6">
    <location>
        <begin position="101"/>
        <end position="111"/>
    </location>
</feature>
<protein>
    <submittedName>
        <fullName evidence="8">S8 family serine peptidase</fullName>
    </submittedName>
</protein>